<dbReference type="SMART" id="SM00231">
    <property type="entry name" value="FA58C"/>
    <property type="match status" value="1"/>
</dbReference>
<dbReference type="SMART" id="SM00181">
    <property type="entry name" value="EGF"/>
    <property type="match status" value="1"/>
</dbReference>
<dbReference type="PROSITE" id="PS00022">
    <property type="entry name" value="EGF_1"/>
    <property type="match status" value="1"/>
</dbReference>
<protein>
    <recommendedName>
        <fullName evidence="7">EGF-like repeat and discoidin I-like domain-containing protein 3</fullName>
    </recommendedName>
</protein>
<dbReference type="SUPFAM" id="SSF57196">
    <property type="entry name" value="EGF/Laminin"/>
    <property type="match status" value="1"/>
</dbReference>
<keyword evidence="6" id="KW-1185">Reference proteome</keyword>
<feature type="domain" description="EGF-like" evidence="4">
    <location>
        <begin position="114"/>
        <end position="152"/>
    </location>
</feature>
<feature type="disulfide bond" evidence="1">
    <location>
        <begin position="123"/>
        <end position="140"/>
    </location>
</feature>
<proteinExistence type="predicted"/>
<dbReference type="PROSITE" id="PS50026">
    <property type="entry name" value="EGF_3"/>
    <property type="match status" value="1"/>
</dbReference>
<dbReference type="Gene3D" id="2.60.120.260">
    <property type="entry name" value="Galactose-binding domain-like"/>
    <property type="match status" value="1"/>
</dbReference>
<evidence type="ECO:0000259" key="3">
    <source>
        <dbReference type="PROSITE" id="PS50022"/>
    </source>
</evidence>
<dbReference type="EMBL" id="CALNXK010000225">
    <property type="protein sequence ID" value="CAH3177419.1"/>
    <property type="molecule type" value="Genomic_DNA"/>
</dbReference>
<gene>
    <name evidence="5" type="ORF">PLOB_00019294</name>
</gene>
<dbReference type="Proteomes" id="UP001159405">
    <property type="component" value="Unassembled WGS sequence"/>
</dbReference>
<dbReference type="SUPFAM" id="SSF49785">
    <property type="entry name" value="Galactose-binding domain-like"/>
    <property type="match status" value="1"/>
</dbReference>
<dbReference type="PANTHER" id="PTHR24543">
    <property type="entry name" value="MULTICOPPER OXIDASE-RELATED"/>
    <property type="match status" value="1"/>
</dbReference>
<feature type="domain" description="F5/8 type C" evidence="3">
    <location>
        <begin position="154"/>
        <end position="306"/>
    </location>
</feature>
<feature type="chain" id="PRO_5046341790" description="EGF-like repeat and discoidin I-like domain-containing protein 3" evidence="2">
    <location>
        <begin position="21"/>
        <end position="306"/>
    </location>
</feature>
<sequence>MHSLQFFALFLSSQMFTTQSILTWQDEDHLSFPVINKNHRRLKRSVFHSFYSVSLVSCSLRCQSHHRCFSSNYRDASNHGGICEMNEGGAEPPIEENEDLEYDKNSVYTHFRNIKYDCQLTGCLNGGSCIFSEVSKTFRCVCKGPWIGEYCKACPVPLGMASGAILDSQIRASSEWDIDLPAQQARLHFVKTVYGAWSAKLNDIHQWLQVDLLNTTRVSGVATQGRNGCPCAQWVTKYKLQYSEDGQAFKFYRRSGDESDMVFTGNTDRDTVVNHQLTPVIKARYIRLNPVKWNGHISMRMELCTC</sequence>
<organism evidence="5 6">
    <name type="scientific">Porites lobata</name>
    <dbReference type="NCBI Taxonomy" id="104759"/>
    <lineage>
        <taxon>Eukaryota</taxon>
        <taxon>Metazoa</taxon>
        <taxon>Cnidaria</taxon>
        <taxon>Anthozoa</taxon>
        <taxon>Hexacorallia</taxon>
        <taxon>Scleractinia</taxon>
        <taxon>Fungiina</taxon>
        <taxon>Poritidae</taxon>
        <taxon>Porites</taxon>
    </lineage>
</organism>
<comment type="caution">
    <text evidence="5">The sequence shown here is derived from an EMBL/GenBank/DDBJ whole genome shotgun (WGS) entry which is preliminary data.</text>
</comment>
<feature type="disulfide bond" evidence="1">
    <location>
        <begin position="142"/>
        <end position="151"/>
    </location>
</feature>
<comment type="caution">
    <text evidence="1">Lacks conserved residue(s) required for the propagation of feature annotation.</text>
</comment>
<dbReference type="PROSITE" id="PS01285">
    <property type="entry name" value="FA58C_1"/>
    <property type="match status" value="1"/>
</dbReference>
<evidence type="ECO:0008006" key="7">
    <source>
        <dbReference type="Google" id="ProtNLM"/>
    </source>
</evidence>
<evidence type="ECO:0000256" key="1">
    <source>
        <dbReference type="PROSITE-ProRule" id="PRU00076"/>
    </source>
</evidence>
<keyword evidence="1" id="KW-1015">Disulfide bond</keyword>
<dbReference type="Pfam" id="PF00754">
    <property type="entry name" value="F5_F8_type_C"/>
    <property type="match status" value="1"/>
</dbReference>
<name>A0ABN8RFN6_9CNID</name>
<feature type="signal peptide" evidence="2">
    <location>
        <begin position="1"/>
        <end position="20"/>
    </location>
</feature>
<evidence type="ECO:0000313" key="5">
    <source>
        <dbReference type="EMBL" id="CAH3177419.1"/>
    </source>
</evidence>
<dbReference type="PROSITE" id="PS50022">
    <property type="entry name" value="FA58C_3"/>
    <property type="match status" value="1"/>
</dbReference>
<dbReference type="InterPro" id="IPR000421">
    <property type="entry name" value="FA58C"/>
</dbReference>
<accession>A0ABN8RFN6</accession>
<dbReference type="PANTHER" id="PTHR24543:SF325">
    <property type="entry name" value="F5_8 TYPE C DOMAIN-CONTAINING PROTEIN"/>
    <property type="match status" value="1"/>
</dbReference>
<evidence type="ECO:0000259" key="4">
    <source>
        <dbReference type="PROSITE" id="PS50026"/>
    </source>
</evidence>
<reference evidence="5 6" key="1">
    <citation type="submission" date="2022-05" db="EMBL/GenBank/DDBJ databases">
        <authorList>
            <consortium name="Genoscope - CEA"/>
            <person name="William W."/>
        </authorList>
    </citation>
    <scope>NUCLEOTIDE SEQUENCE [LARGE SCALE GENOMIC DNA]</scope>
</reference>
<keyword evidence="1" id="KW-0245">EGF-like domain</keyword>
<evidence type="ECO:0000313" key="6">
    <source>
        <dbReference type="Proteomes" id="UP001159405"/>
    </source>
</evidence>
<dbReference type="CDD" id="cd00057">
    <property type="entry name" value="FA58C"/>
    <property type="match status" value="1"/>
</dbReference>
<dbReference type="Gene3D" id="2.10.25.10">
    <property type="entry name" value="Laminin"/>
    <property type="match status" value="1"/>
</dbReference>
<evidence type="ECO:0000256" key="2">
    <source>
        <dbReference type="SAM" id="SignalP"/>
    </source>
</evidence>
<dbReference type="InterPro" id="IPR000742">
    <property type="entry name" value="EGF"/>
</dbReference>
<dbReference type="InterPro" id="IPR008979">
    <property type="entry name" value="Galactose-bd-like_sf"/>
</dbReference>
<keyword evidence="2" id="KW-0732">Signal</keyword>